<protein>
    <recommendedName>
        <fullName evidence="3">Protein kinase domain-containing protein</fullName>
    </recommendedName>
</protein>
<comment type="caution">
    <text evidence="1">The sequence shown here is derived from an EMBL/GenBank/DDBJ whole genome shotgun (WGS) entry which is preliminary data.</text>
</comment>
<name>A0A2I2GD81_9EURO</name>
<dbReference type="AlphaFoldDB" id="A0A2I2GD81"/>
<evidence type="ECO:0008006" key="3">
    <source>
        <dbReference type="Google" id="ProtNLM"/>
    </source>
</evidence>
<dbReference type="SUPFAM" id="SSF56112">
    <property type="entry name" value="Protein kinase-like (PK-like)"/>
    <property type="match status" value="1"/>
</dbReference>
<sequence>MPSFFPSRQPSQTIKLDDHEITATEVELLDQRRTVYRFKLSADSYRHTIPKTDASVIVKQQKEEWEEEFDDEETAYNKLKDLQGKVIPNFYGRGYFDGQPALILSKIDGIPLNAVARSSDCKIPEDSLKAYLEEVFTELSKHGALYHDQKLDNFLLCHDEQRGHIKVMVVDLEQVEFPDKLRPWEHLINQEGARSLMEDFRYTRNPRREPSPLQFWMSGNNESIAQ</sequence>
<evidence type="ECO:0000313" key="2">
    <source>
        <dbReference type="Proteomes" id="UP000234275"/>
    </source>
</evidence>
<proteinExistence type="predicted"/>
<dbReference type="EMBL" id="MSFO01000003">
    <property type="protein sequence ID" value="PLB50835.1"/>
    <property type="molecule type" value="Genomic_DNA"/>
</dbReference>
<keyword evidence="2" id="KW-1185">Reference proteome</keyword>
<dbReference type="RefSeq" id="XP_024706137.1">
    <property type="nucleotide sequence ID" value="XM_024853134.1"/>
</dbReference>
<reference evidence="1 2" key="1">
    <citation type="submission" date="2016-12" db="EMBL/GenBank/DDBJ databases">
        <title>The genomes of Aspergillus section Nigri reveals drivers in fungal speciation.</title>
        <authorList>
            <consortium name="DOE Joint Genome Institute"/>
            <person name="Vesth T.C."/>
            <person name="Nybo J."/>
            <person name="Theobald S."/>
            <person name="Brandl J."/>
            <person name="Frisvad J.C."/>
            <person name="Nielsen K.F."/>
            <person name="Lyhne E.K."/>
            <person name="Kogle M.E."/>
            <person name="Kuo A."/>
            <person name="Riley R."/>
            <person name="Clum A."/>
            <person name="Nolan M."/>
            <person name="Lipzen A."/>
            <person name="Salamov A."/>
            <person name="Henrissat B."/>
            <person name="Wiebenga A."/>
            <person name="De Vries R.P."/>
            <person name="Grigoriev I.V."/>
            <person name="Mortensen U.H."/>
            <person name="Andersen M.R."/>
            <person name="Baker S.E."/>
        </authorList>
    </citation>
    <scope>NUCLEOTIDE SEQUENCE [LARGE SCALE GENOMIC DNA]</scope>
    <source>
        <strain evidence="1 2">IBT 23096</strain>
    </source>
</reference>
<dbReference type="Proteomes" id="UP000234275">
    <property type="component" value="Unassembled WGS sequence"/>
</dbReference>
<gene>
    <name evidence="1" type="ORF">P170DRAFT_474388</name>
</gene>
<accession>A0A2I2GD81</accession>
<dbReference type="InterPro" id="IPR011009">
    <property type="entry name" value="Kinase-like_dom_sf"/>
</dbReference>
<dbReference type="GeneID" id="36560832"/>
<dbReference type="OrthoDB" id="2942798at2759"/>
<evidence type="ECO:0000313" key="1">
    <source>
        <dbReference type="EMBL" id="PLB50835.1"/>
    </source>
</evidence>
<dbReference type="VEuPathDB" id="FungiDB:P170DRAFT_474388"/>
<organism evidence="1 2">
    <name type="scientific">Aspergillus steynii IBT 23096</name>
    <dbReference type="NCBI Taxonomy" id="1392250"/>
    <lineage>
        <taxon>Eukaryota</taxon>
        <taxon>Fungi</taxon>
        <taxon>Dikarya</taxon>
        <taxon>Ascomycota</taxon>
        <taxon>Pezizomycotina</taxon>
        <taxon>Eurotiomycetes</taxon>
        <taxon>Eurotiomycetidae</taxon>
        <taxon>Eurotiales</taxon>
        <taxon>Aspergillaceae</taxon>
        <taxon>Aspergillus</taxon>
        <taxon>Aspergillus subgen. Circumdati</taxon>
    </lineage>
</organism>